<feature type="transmembrane region" description="Helical" evidence="1">
    <location>
        <begin position="41"/>
        <end position="58"/>
    </location>
</feature>
<accession>A0A3N0V069</accession>
<protein>
    <submittedName>
        <fullName evidence="3">Urease accessory protein UreJ</fullName>
    </submittedName>
</protein>
<feature type="transmembrane region" description="Helical" evidence="1">
    <location>
        <begin position="95"/>
        <end position="112"/>
    </location>
</feature>
<dbReference type="EMBL" id="RJVP01000003">
    <property type="protein sequence ID" value="ROH86170.1"/>
    <property type="molecule type" value="Genomic_DNA"/>
</dbReference>
<dbReference type="PIRSF" id="PIRSF016919">
    <property type="entry name" value="HupE_UreJ"/>
    <property type="match status" value="1"/>
</dbReference>
<proteinExistence type="predicted"/>
<keyword evidence="1" id="KW-1133">Transmembrane helix</keyword>
<comment type="caution">
    <text evidence="3">The sequence shown here is derived from an EMBL/GenBank/DDBJ whole genome shotgun (WGS) entry which is preliminary data.</text>
</comment>
<evidence type="ECO:0000256" key="1">
    <source>
        <dbReference type="SAM" id="Phobius"/>
    </source>
</evidence>
<keyword evidence="1" id="KW-0472">Membrane</keyword>
<dbReference type="Pfam" id="PF04955">
    <property type="entry name" value="HupE_UreJ"/>
    <property type="match status" value="1"/>
</dbReference>
<dbReference type="InterPro" id="IPR007038">
    <property type="entry name" value="HupE_UreJ"/>
</dbReference>
<feature type="signal peptide" evidence="2">
    <location>
        <begin position="1"/>
        <end position="24"/>
    </location>
</feature>
<feature type="transmembrane region" description="Helical" evidence="1">
    <location>
        <begin position="119"/>
        <end position="135"/>
    </location>
</feature>
<reference evidence="3 4" key="1">
    <citation type="submission" date="2018-10" db="EMBL/GenBank/DDBJ databases">
        <authorList>
            <person name="Chen W.-M."/>
        </authorList>
    </citation>
    <scope>NUCLEOTIDE SEQUENCE [LARGE SCALE GENOMIC DNA]</scope>
    <source>
        <strain evidence="3 4">H-5</strain>
    </source>
</reference>
<feature type="chain" id="PRO_5017937451" evidence="2">
    <location>
        <begin position="25"/>
        <end position="190"/>
    </location>
</feature>
<feature type="transmembrane region" description="Helical" evidence="1">
    <location>
        <begin position="168"/>
        <end position="189"/>
    </location>
</feature>
<name>A0A3N0V069_9PROT</name>
<organism evidence="3 4">
    <name type="scientific">Pseudomethylobacillus aquaticus</name>
    <dbReference type="NCBI Taxonomy" id="2676064"/>
    <lineage>
        <taxon>Bacteria</taxon>
        <taxon>Pseudomonadati</taxon>
        <taxon>Pseudomonadota</taxon>
        <taxon>Betaproteobacteria</taxon>
        <taxon>Nitrosomonadales</taxon>
        <taxon>Methylophilaceae</taxon>
        <taxon>Pseudomethylobacillus</taxon>
    </lineage>
</organism>
<dbReference type="AlphaFoldDB" id="A0A3N0V069"/>
<dbReference type="Proteomes" id="UP000275137">
    <property type="component" value="Unassembled WGS sequence"/>
</dbReference>
<feature type="transmembrane region" description="Helical" evidence="1">
    <location>
        <begin position="70"/>
        <end position="89"/>
    </location>
</feature>
<sequence length="190" mass="19415">MRTPFPSNWALALGLLVLPSLALAHPGHVLASANAGFLHPFSGLDHLLAMLAVGLWAGRLGGAARWQLPLMFMAVMMLGALTGLAGSPLPGLESGIAASVLALGLILAMRLSLQRPLQLGLVGLFALLHGWAHGGELGAQVAALVGMLLATGLLHGIGLLLAHQRFALAATLQRTLGAGIAMAGAWMLLA</sequence>
<feature type="transmembrane region" description="Helical" evidence="1">
    <location>
        <begin position="141"/>
        <end position="161"/>
    </location>
</feature>
<evidence type="ECO:0000313" key="4">
    <source>
        <dbReference type="Proteomes" id="UP000275137"/>
    </source>
</evidence>
<gene>
    <name evidence="3" type="ORF">ED236_06885</name>
</gene>
<keyword evidence="4" id="KW-1185">Reference proteome</keyword>
<evidence type="ECO:0000256" key="2">
    <source>
        <dbReference type="SAM" id="SignalP"/>
    </source>
</evidence>
<keyword evidence="2" id="KW-0732">Signal</keyword>
<dbReference type="RefSeq" id="WP_123237230.1">
    <property type="nucleotide sequence ID" value="NZ_RJVP01000003.1"/>
</dbReference>
<evidence type="ECO:0000313" key="3">
    <source>
        <dbReference type="EMBL" id="ROH86170.1"/>
    </source>
</evidence>
<keyword evidence="1" id="KW-0812">Transmembrane</keyword>